<dbReference type="PANTHER" id="PTHR31286:SF99">
    <property type="entry name" value="DUF4283 DOMAIN-CONTAINING PROTEIN"/>
    <property type="match status" value="1"/>
</dbReference>
<evidence type="ECO:0000259" key="1">
    <source>
        <dbReference type="Pfam" id="PF14392"/>
    </source>
</evidence>
<feature type="domain" description="Zinc knuckle CX2CX4HX4C" evidence="1">
    <location>
        <begin position="55"/>
        <end position="103"/>
    </location>
</feature>
<protein>
    <submittedName>
        <fullName evidence="3">Uncharacterized protein LOC120105420</fullName>
    </submittedName>
</protein>
<evidence type="ECO:0000313" key="2">
    <source>
        <dbReference type="Proteomes" id="UP000228380"/>
    </source>
</evidence>
<dbReference type="GeneID" id="120105420"/>
<dbReference type="InterPro" id="IPR040256">
    <property type="entry name" value="At4g02000-like"/>
</dbReference>
<dbReference type="AlphaFoldDB" id="A0A8B8ZQJ3"/>
<accession>A0A8B8ZQJ3</accession>
<evidence type="ECO:0000313" key="3">
    <source>
        <dbReference type="RefSeq" id="XP_038973764.1"/>
    </source>
</evidence>
<dbReference type="RefSeq" id="XP_038973764.1">
    <property type="nucleotide sequence ID" value="XM_039117836.1"/>
</dbReference>
<reference evidence="3" key="1">
    <citation type="submission" date="2025-08" db="UniProtKB">
        <authorList>
            <consortium name="RefSeq"/>
        </authorList>
    </citation>
    <scope>IDENTIFICATION</scope>
    <source>
        <tissue evidence="3">Young leaves</tissue>
    </source>
</reference>
<dbReference type="Pfam" id="PF14392">
    <property type="entry name" value="zf-CCHC_4"/>
    <property type="match status" value="1"/>
</dbReference>
<proteinExistence type="predicted"/>
<dbReference type="KEGG" id="pda:120105420"/>
<gene>
    <name evidence="3" type="primary">LOC120105420</name>
</gene>
<dbReference type="Proteomes" id="UP000228380">
    <property type="component" value="Unplaced"/>
</dbReference>
<name>A0A8B8ZQJ3_PHODC</name>
<keyword evidence="2" id="KW-1185">Reference proteome</keyword>
<dbReference type="PANTHER" id="PTHR31286">
    <property type="entry name" value="GLYCINE-RICH CELL WALL STRUCTURAL PROTEIN 1.8-LIKE"/>
    <property type="match status" value="1"/>
</dbReference>
<dbReference type="InterPro" id="IPR025836">
    <property type="entry name" value="Zn_knuckle_CX2CX4HX4C"/>
</dbReference>
<organism evidence="2 3">
    <name type="scientific">Phoenix dactylifera</name>
    <name type="common">Date palm</name>
    <dbReference type="NCBI Taxonomy" id="42345"/>
    <lineage>
        <taxon>Eukaryota</taxon>
        <taxon>Viridiplantae</taxon>
        <taxon>Streptophyta</taxon>
        <taxon>Embryophyta</taxon>
        <taxon>Tracheophyta</taxon>
        <taxon>Spermatophyta</taxon>
        <taxon>Magnoliopsida</taxon>
        <taxon>Liliopsida</taxon>
        <taxon>Arecaceae</taxon>
        <taxon>Coryphoideae</taxon>
        <taxon>Phoeniceae</taxon>
        <taxon>Phoenix</taxon>
    </lineage>
</organism>
<sequence length="162" mass="17900">MRKIPVWVRLYNVPLEYWTVQGLSFVASAIGIPLHADHITLARKRLSFVQVCVEIDASEDLIKEFDLQCPNGEQICVVVDFERLPHKCGLCGVFGHSNGTCPKVAKEKTKQVWVPKIDGGDKVVPKVGSTSEGELQEVTRRKKGKSLVECGVPSTSHCENKG</sequence>
<dbReference type="OrthoDB" id="686405at2759"/>